<keyword evidence="5" id="KW-0812">Transmembrane</keyword>
<dbReference type="Pfam" id="PF00385">
    <property type="entry name" value="Chromo"/>
    <property type="match status" value="1"/>
</dbReference>
<feature type="compositionally biased region" description="Polar residues" evidence="4">
    <location>
        <begin position="218"/>
        <end position="252"/>
    </location>
</feature>
<dbReference type="AlphaFoldDB" id="A0A087W0J6"/>
<sequence>MRSSSSLKQKRKADDKTYLVDSIIDERYIKNQKYYKVRWLGFPPSEDSWEPEANLTRVRELIREFHLKNKSPSTSRQHSSTKKRPEVFSEAHSSKSIQEPPSPSKRRMTKSRTGHFEYVPQSELVAKKTKFFDDIRDGKIDLTLNDLYSRVKTRKRCRNDISGQNDDNSLSRPSSLTELNECGGALQTTPTRHSEPPTPKPFVHSADGPMDEAKSVIPDSTSSHLFQSQLHTSNKSGSSISKQISRPLSTSLRHAKRQYAPYESRGKRNIFFGSCHFSASKTSVKDPAGDSSIGLIDEDPSDALDKIGFLSNSKEVLLQKDLDVHPEAVALSGVQESLEQAQTVKTPTQSRPSVPSSSVLMSFYLDLTNRSSSHLSTEGEDLLSDFPTVQPLDEGVLLRSQKDLLLAINNQRWTLLAIQPIEKIAADHTGPMNTISQHPLVAAIIGGEGRPFLLRRLILAGNDPNFIDPISKWPLLLIAVYYGRIQAARVLLELGAQPNAAILVEGKRVTALGMAIVTGNIDMVSLLILSGANLYQVNDDASAAQFIIQILQAVASKTSYEATVKAPPGFITDPKTIRRQLEELLKPPSIPIIEPSEGKVLPRSPYDFLSPPSSSTTPASTSLLISFDGQKPHLPSADSLHCMHRLVSSCHARLFIALDRVVTQWLHNVGMVVSSRLLPGQWIHLDGSSFTLNFPTPQNPATLSEASSVLVLFLVHGTVTPPGCYHVWLDDDGPCLVKRVLLGDVEQRPLARQYFVSTLLPIDYAKENQCICVYFSNTERGTCIAPLVLRLKPVTGRQLQNTSKDIQETAEMPPYDRDRINQPIRDNQNIRTMLPHYCSYFLFAQVFHYQLGYSNLRRTFSLIHRRSFILSLIILSLNILIANYSALARSDPLCVMLMISPNKRLQYNL</sequence>
<dbReference type="PROSITE" id="PS50013">
    <property type="entry name" value="CHROMO_2"/>
    <property type="match status" value="1"/>
</dbReference>
<evidence type="ECO:0000256" key="3">
    <source>
        <dbReference type="PROSITE-ProRule" id="PRU00023"/>
    </source>
</evidence>
<dbReference type="GO" id="GO:0005634">
    <property type="term" value="C:nucleus"/>
    <property type="evidence" value="ECO:0007669"/>
    <property type="project" value="UniProtKB-SubCell"/>
</dbReference>
<dbReference type="InterPro" id="IPR051219">
    <property type="entry name" value="Heterochromatin_chromo-domain"/>
</dbReference>
<dbReference type="OMA" id="AINNQRW"/>
<organism evidence="7 8">
    <name type="scientific">Echinococcus multilocularis</name>
    <name type="common">Fox tapeworm</name>
    <dbReference type="NCBI Taxonomy" id="6211"/>
    <lineage>
        <taxon>Eukaryota</taxon>
        <taxon>Metazoa</taxon>
        <taxon>Spiralia</taxon>
        <taxon>Lophotrochozoa</taxon>
        <taxon>Platyhelminthes</taxon>
        <taxon>Cestoda</taxon>
        <taxon>Eucestoda</taxon>
        <taxon>Cyclophyllidea</taxon>
        <taxon>Taeniidae</taxon>
        <taxon>Echinococcus</taxon>
    </lineage>
</organism>
<keyword evidence="5" id="KW-0472">Membrane</keyword>
<feature type="region of interest" description="Disordered" evidence="4">
    <location>
        <begin position="185"/>
        <end position="252"/>
    </location>
</feature>
<dbReference type="EMBL" id="LN902844">
    <property type="protein sequence ID" value="CDI98126.1"/>
    <property type="molecule type" value="Genomic_DNA"/>
</dbReference>
<dbReference type="InterPro" id="IPR016197">
    <property type="entry name" value="Chromo-like_dom_sf"/>
</dbReference>
<feature type="domain" description="Chromo" evidence="6">
    <location>
        <begin position="18"/>
        <end position="77"/>
    </location>
</feature>
<dbReference type="InterPro" id="IPR036770">
    <property type="entry name" value="Ankyrin_rpt-contain_sf"/>
</dbReference>
<dbReference type="InterPro" id="IPR023780">
    <property type="entry name" value="Chromo_domain"/>
</dbReference>
<feature type="repeat" description="ANK" evidence="3">
    <location>
        <begin position="507"/>
        <end position="539"/>
    </location>
</feature>
<dbReference type="STRING" id="6211.A0A087W0J6"/>
<feature type="compositionally biased region" description="Basic and acidic residues" evidence="4">
    <location>
        <begin position="83"/>
        <end position="93"/>
    </location>
</feature>
<dbReference type="SMART" id="SM00298">
    <property type="entry name" value="CHROMO"/>
    <property type="match status" value="1"/>
</dbReference>
<comment type="subcellular location">
    <subcellularLocation>
        <location evidence="1">Nucleus</location>
    </subcellularLocation>
</comment>
<dbReference type="PROSITE" id="PS50088">
    <property type="entry name" value="ANK_REPEAT"/>
    <property type="match status" value="1"/>
</dbReference>
<protein>
    <submittedName>
        <fullName evidence="7">Chromobox protein 3</fullName>
    </submittedName>
</protein>
<dbReference type="SUPFAM" id="SSF54160">
    <property type="entry name" value="Chromo domain-like"/>
    <property type="match status" value="1"/>
</dbReference>
<keyword evidence="8" id="KW-1185">Reference proteome</keyword>
<dbReference type="PANTHER" id="PTHR22812">
    <property type="entry name" value="CHROMOBOX PROTEIN"/>
    <property type="match status" value="1"/>
</dbReference>
<keyword evidence="3" id="KW-0040">ANK repeat</keyword>
<evidence type="ECO:0000256" key="2">
    <source>
        <dbReference type="ARBA" id="ARBA00023242"/>
    </source>
</evidence>
<dbReference type="Gene3D" id="1.25.40.20">
    <property type="entry name" value="Ankyrin repeat-containing domain"/>
    <property type="match status" value="1"/>
</dbReference>
<evidence type="ECO:0000256" key="5">
    <source>
        <dbReference type="SAM" id="Phobius"/>
    </source>
</evidence>
<dbReference type="OrthoDB" id="1918685at2759"/>
<evidence type="ECO:0000313" key="8">
    <source>
        <dbReference type="Proteomes" id="UP000017246"/>
    </source>
</evidence>
<evidence type="ECO:0000256" key="1">
    <source>
        <dbReference type="ARBA" id="ARBA00004123"/>
    </source>
</evidence>
<dbReference type="Proteomes" id="UP000017246">
    <property type="component" value="Unassembled WGS sequence"/>
</dbReference>
<dbReference type="eggNOG" id="KOG1911">
    <property type="taxonomic scope" value="Eukaryota"/>
</dbReference>
<dbReference type="InterPro" id="IPR023779">
    <property type="entry name" value="Chromodomain_CS"/>
</dbReference>
<feature type="region of interest" description="Disordered" evidence="4">
    <location>
        <begin position="68"/>
        <end position="111"/>
    </location>
</feature>
<keyword evidence="2" id="KW-0539">Nucleus</keyword>
<dbReference type="PROSITE" id="PS00598">
    <property type="entry name" value="CHROMO_1"/>
    <property type="match status" value="1"/>
</dbReference>
<dbReference type="Gene3D" id="2.40.50.40">
    <property type="match status" value="1"/>
</dbReference>
<evidence type="ECO:0000256" key="4">
    <source>
        <dbReference type="SAM" id="MobiDB-lite"/>
    </source>
</evidence>
<dbReference type="CDD" id="cd00024">
    <property type="entry name" value="CD_CSD"/>
    <property type="match status" value="1"/>
</dbReference>
<dbReference type="InterPro" id="IPR002110">
    <property type="entry name" value="Ankyrin_rpt"/>
</dbReference>
<dbReference type="InterPro" id="IPR000953">
    <property type="entry name" value="Chromo/chromo_shadow_dom"/>
</dbReference>
<evidence type="ECO:0000313" key="7">
    <source>
        <dbReference type="EMBL" id="CDI98126.1"/>
    </source>
</evidence>
<keyword evidence="5" id="KW-1133">Transmembrane helix</keyword>
<reference evidence="7" key="2">
    <citation type="submission" date="2015-11" db="EMBL/GenBank/DDBJ databases">
        <authorList>
            <person name="Zhang Y."/>
            <person name="Guo Z."/>
        </authorList>
    </citation>
    <scope>NUCLEOTIDE SEQUENCE</scope>
</reference>
<name>A0A087W0J6_ECHMU</name>
<reference evidence="7" key="1">
    <citation type="journal article" date="2013" name="Nature">
        <title>The genomes of four tapeworm species reveal adaptations to parasitism.</title>
        <authorList>
            <person name="Tsai I.J."/>
            <person name="Zarowiecki M."/>
            <person name="Holroyd N."/>
            <person name="Garciarrubio A."/>
            <person name="Sanchez-Flores A."/>
            <person name="Brooks K.L."/>
            <person name="Tracey A."/>
            <person name="Bobes R.J."/>
            <person name="Fragoso G."/>
            <person name="Sciutto E."/>
            <person name="Aslett M."/>
            <person name="Beasley H."/>
            <person name="Bennett H.M."/>
            <person name="Cai J."/>
            <person name="Camicia F."/>
            <person name="Clark R."/>
            <person name="Cucher M."/>
            <person name="De Silva N."/>
            <person name="Day T.A."/>
            <person name="Deplazes P."/>
            <person name="Estrada K."/>
            <person name="Fernandez C."/>
            <person name="Holland P.W."/>
            <person name="Hou J."/>
            <person name="Hu S."/>
            <person name="Huckvale T."/>
            <person name="Hung S.S."/>
            <person name="Kamenetzky L."/>
            <person name="Keane J.A."/>
            <person name="Kiss F."/>
            <person name="Koziol U."/>
            <person name="Lambert O."/>
            <person name="Liu K."/>
            <person name="Luo X."/>
            <person name="Luo Y."/>
            <person name="Macchiaroli N."/>
            <person name="Nichol S."/>
            <person name="Paps J."/>
            <person name="Parkinson J."/>
            <person name="Pouchkina-Stantcheva N."/>
            <person name="Riddiford N."/>
            <person name="Rosenzvit M."/>
            <person name="Salinas G."/>
            <person name="Wasmuth J.D."/>
            <person name="Zamanian M."/>
            <person name="Zheng Y."/>
            <person name="Cai X."/>
            <person name="Soberon X."/>
            <person name="Olson P.D."/>
            <person name="Laclette J.P."/>
            <person name="Brehm K."/>
            <person name="Berriman M."/>
            <person name="Garciarrubio A."/>
            <person name="Bobes R.J."/>
            <person name="Fragoso G."/>
            <person name="Sanchez-Flores A."/>
            <person name="Estrada K."/>
            <person name="Cevallos M.A."/>
            <person name="Morett E."/>
            <person name="Gonzalez V."/>
            <person name="Portillo T."/>
            <person name="Ochoa-Leyva A."/>
            <person name="Jose M.V."/>
            <person name="Sciutto E."/>
            <person name="Landa A."/>
            <person name="Jimenez L."/>
            <person name="Valdes V."/>
            <person name="Carrero J.C."/>
            <person name="Larralde C."/>
            <person name="Morales-Montor J."/>
            <person name="Limon-Lason J."/>
            <person name="Soberon X."/>
            <person name="Laclette J.P."/>
        </authorList>
    </citation>
    <scope>NUCLEOTIDE SEQUENCE [LARGE SCALE GENOMIC DNA]</scope>
</reference>
<dbReference type="SMART" id="SM00248">
    <property type="entry name" value="ANK"/>
    <property type="match status" value="3"/>
</dbReference>
<evidence type="ECO:0000259" key="6">
    <source>
        <dbReference type="PROSITE" id="PS50013"/>
    </source>
</evidence>
<accession>A0A087W0J6</accession>
<dbReference type="Pfam" id="PF12796">
    <property type="entry name" value="Ank_2"/>
    <property type="match status" value="1"/>
</dbReference>
<gene>
    <name evidence="7" type="ORF">EmuJ_000195200</name>
</gene>
<feature type="transmembrane region" description="Helical" evidence="5">
    <location>
        <begin position="868"/>
        <end position="887"/>
    </location>
</feature>
<dbReference type="SUPFAM" id="SSF48403">
    <property type="entry name" value="Ankyrin repeat"/>
    <property type="match status" value="1"/>
</dbReference>
<proteinExistence type="predicted"/>